<accession>A0ACC0VZE3</accession>
<comment type="caution">
    <text evidence="1">The sequence shown here is derived from an EMBL/GenBank/DDBJ whole genome shotgun (WGS) entry which is preliminary data.</text>
</comment>
<dbReference type="Proteomes" id="UP001163321">
    <property type="component" value="Chromosome 5"/>
</dbReference>
<organism evidence="1 2">
    <name type="scientific">Peronosclerospora sorghi</name>
    <dbReference type="NCBI Taxonomy" id="230839"/>
    <lineage>
        <taxon>Eukaryota</taxon>
        <taxon>Sar</taxon>
        <taxon>Stramenopiles</taxon>
        <taxon>Oomycota</taxon>
        <taxon>Peronosporomycetes</taxon>
        <taxon>Peronosporales</taxon>
        <taxon>Peronosporaceae</taxon>
        <taxon>Peronosclerospora</taxon>
    </lineage>
</organism>
<dbReference type="EMBL" id="CM047584">
    <property type="protein sequence ID" value="KAI9911745.1"/>
    <property type="molecule type" value="Genomic_DNA"/>
</dbReference>
<reference evidence="1 2" key="1">
    <citation type="journal article" date="2022" name="bioRxiv">
        <title>The genome of the oomycete Peronosclerospora sorghi, a cosmopolitan pathogen of maize and sorghum, is inflated with dispersed pseudogenes.</title>
        <authorList>
            <person name="Fletcher K."/>
            <person name="Martin F."/>
            <person name="Isakeit T."/>
            <person name="Cavanaugh K."/>
            <person name="Magill C."/>
            <person name="Michelmore R."/>
        </authorList>
    </citation>
    <scope>NUCLEOTIDE SEQUENCE [LARGE SCALE GENOMIC DNA]</scope>
    <source>
        <strain evidence="1">P6</strain>
    </source>
</reference>
<name>A0ACC0VZE3_9STRA</name>
<sequence>MKALFGKTPAVQPLLIEDSMAAPANSKDEDEEATGEVDVHHDETQLGDEMGSPASPLEHPPGPCQEEEARNSPPRDVADDVPPLPSPLPEPLVTPGQKRKVPPGGTTKDKRKFPPSLQDASMQSRQNFATSLKEASKEQVLAIREADDEKLQWEKKKWEDEKCEREREKEEIEATWAAEREEREHRWVLEREERARKFELEERELELRKKDAEKEIVVAALKQGKSA</sequence>
<proteinExistence type="predicted"/>
<evidence type="ECO:0000313" key="1">
    <source>
        <dbReference type="EMBL" id="KAI9911745.1"/>
    </source>
</evidence>
<gene>
    <name evidence="1" type="ORF">PsorP6_009690</name>
</gene>
<protein>
    <submittedName>
        <fullName evidence="1">Uncharacterized protein</fullName>
    </submittedName>
</protein>
<evidence type="ECO:0000313" key="2">
    <source>
        <dbReference type="Proteomes" id="UP001163321"/>
    </source>
</evidence>
<keyword evidence="2" id="KW-1185">Reference proteome</keyword>